<proteinExistence type="predicted"/>
<sequence>MLVLKAQAGLPSLPLLVRTSWFSSVAKSCVFASWSWPSFSSSVSSPRFLILPRTDPHIRFNKRSRLLPEIYQVPTTNTHK</sequence>
<dbReference type="AlphaFoldDB" id="A0A2H3CJA2"/>
<organism evidence="1 2">
    <name type="scientific">Armillaria gallica</name>
    <name type="common">Bulbous honey fungus</name>
    <name type="synonym">Armillaria bulbosa</name>
    <dbReference type="NCBI Taxonomy" id="47427"/>
    <lineage>
        <taxon>Eukaryota</taxon>
        <taxon>Fungi</taxon>
        <taxon>Dikarya</taxon>
        <taxon>Basidiomycota</taxon>
        <taxon>Agaricomycotina</taxon>
        <taxon>Agaricomycetes</taxon>
        <taxon>Agaricomycetidae</taxon>
        <taxon>Agaricales</taxon>
        <taxon>Marasmiineae</taxon>
        <taxon>Physalacriaceae</taxon>
        <taxon>Armillaria</taxon>
    </lineage>
</organism>
<protein>
    <submittedName>
        <fullName evidence="1">Uncharacterized protein</fullName>
    </submittedName>
</protein>
<dbReference type="Proteomes" id="UP000217790">
    <property type="component" value="Unassembled WGS sequence"/>
</dbReference>
<dbReference type="InParanoid" id="A0A2H3CJA2"/>
<name>A0A2H3CJA2_ARMGA</name>
<dbReference type="EMBL" id="KZ293723">
    <property type="protein sequence ID" value="PBK81960.1"/>
    <property type="molecule type" value="Genomic_DNA"/>
</dbReference>
<keyword evidence="2" id="KW-1185">Reference proteome</keyword>
<reference evidence="2" key="1">
    <citation type="journal article" date="2017" name="Nat. Ecol. Evol.">
        <title>Genome expansion and lineage-specific genetic innovations in the forest pathogenic fungi Armillaria.</title>
        <authorList>
            <person name="Sipos G."/>
            <person name="Prasanna A.N."/>
            <person name="Walter M.C."/>
            <person name="O'Connor E."/>
            <person name="Balint B."/>
            <person name="Krizsan K."/>
            <person name="Kiss B."/>
            <person name="Hess J."/>
            <person name="Varga T."/>
            <person name="Slot J."/>
            <person name="Riley R."/>
            <person name="Boka B."/>
            <person name="Rigling D."/>
            <person name="Barry K."/>
            <person name="Lee J."/>
            <person name="Mihaltcheva S."/>
            <person name="LaButti K."/>
            <person name="Lipzen A."/>
            <person name="Waldron R."/>
            <person name="Moloney N.M."/>
            <person name="Sperisen C."/>
            <person name="Kredics L."/>
            <person name="Vagvoelgyi C."/>
            <person name="Patrignani A."/>
            <person name="Fitzpatrick D."/>
            <person name="Nagy I."/>
            <person name="Doyle S."/>
            <person name="Anderson J.B."/>
            <person name="Grigoriev I.V."/>
            <person name="Gueldener U."/>
            <person name="Muensterkoetter M."/>
            <person name="Nagy L.G."/>
        </authorList>
    </citation>
    <scope>NUCLEOTIDE SEQUENCE [LARGE SCALE GENOMIC DNA]</scope>
    <source>
        <strain evidence="2">Ar21-2</strain>
    </source>
</reference>
<gene>
    <name evidence="1" type="ORF">ARMGADRAFT_766065</name>
</gene>
<accession>A0A2H3CJA2</accession>
<evidence type="ECO:0000313" key="2">
    <source>
        <dbReference type="Proteomes" id="UP000217790"/>
    </source>
</evidence>
<evidence type="ECO:0000313" key="1">
    <source>
        <dbReference type="EMBL" id="PBK81960.1"/>
    </source>
</evidence>